<dbReference type="Proteomes" id="UP000803884">
    <property type="component" value="Unassembled WGS sequence"/>
</dbReference>
<comment type="caution">
    <text evidence="3">The sequence shown here is derived from an EMBL/GenBank/DDBJ whole genome shotgun (WGS) entry which is preliminary data.</text>
</comment>
<gene>
    <name evidence="3" type="ORF">WHR41_07453</name>
</gene>
<evidence type="ECO:0000256" key="1">
    <source>
        <dbReference type="SAM" id="MobiDB-lite"/>
    </source>
</evidence>
<evidence type="ECO:0000313" key="4">
    <source>
        <dbReference type="Proteomes" id="UP000803884"/>
    </source>
</evidence>
<evidence type="ECO:0000313" key="3">
    <source>
        <dbReference type="EMBL" id="KAL1583710.1"/>
    </source>
</evidence>
<protein>
    <submittedName>
        <fullName evidence="3">Uncharacterized protein</fullName>
    </submittedName>
</protein>
<sequence length="192" mass="19381">MPSLSFTSLATLSLLVASSVAAPPWFSKGNHGPWKGPHSQPGGPKGPPSPQPPFDTIPADSTGVNGGPFIPTGAIPTGAFPTGLIPSGTAAPSSGPADFAWRAAESVHYFEHDKRFEGPRGRGPRKPWQAYKPKHEKPTPPVDAPQQPPFATGAPFPTGSGGPPFGGPVGGNAAPTGVAGPTGVPTLPEHAA</sequence>
<dbReference type="GeneID" id="96008896"/>
<feature type="region of interest" description="Disordered" evidence="1">
    <location>
        <begin position="28"/>
        <end position="75"/>
    </location>
</feature>
<organism evidence="3 4">
    <name type="scientific">Cladosporium halotolerans</name>
    <dbReference type="NCBI Taxonomy" id="1052096"/>
    <lineage>
        <taxon>Eukaryota</taxon>
        <taxon>Fungi</taxon>
        <taxon>Dikarya</taxon>
        <taxon>Ascomycota</taxon>
        <taxon>Pezizomycotina</taxon>
        <taxon>Dothideomycetes</taxon>
        <taxon>Dothideomycetidae</taxon>
        <taxon>Cladosporiales</taxon>
        <taxon>Cladosporiaceae</taxon>
        <taxon>Cladosporium</taxon>
    </lineage>
</organism>
<dbReference type="EMBL" id="JAAQHG020000032">
    <property type="protein sequence ID" value="KAL1583710.1"/>
    <property type="molecule type" value="Genomic_DNA"/>
</dbReference>
<feature type="compositionally biased region" description="Pro residues" evidence="1">
    <location>
        <begin position="44"/>
        <end position="55"/>
    </location>
</feature>
<reference evidence="3 4" key="1">
    <citation type="journal article" date="2020" name="Microbiol. Resour. Announc.">
        <title>Draft Genome Sequence of a Cladosporium Species Isolated from the Mesophotic Ascidian Didemnum maculosum.</title>
        <authorList>
            <person name="Gioti A."/>
            <person name="Siaperas R."/>
            <person name="Nikolaivits E."/>
            <person name="Le Goff G."/>
            <person name="Ouazzani J."/>
            <person name="Kotoulas G."/>
            <person name="Topakas E."/>
        </authorList>
    </citation>
    <scope>NUCLEOTIDE SEQUENCE [LARGE SCALE GENOMIC DNA]</scope>
    <source>
        <strain evidence="3 4">TM138-S3</strain>
    </source>
</reference>
<feature type="chain" id="PRO_5044298789" evidence="2">
    <location>
        <begin position="22"/>
        <end position="192"/>
    </location>
</feature>
<evidence type="ECO:0000256" key="2">
    <source>
        <dbReference type="SAM" id="SignalP"/>
    </source>
</evidence>
<keyword evidence="4" id="KW-1185">Reference proteome</keyword>
<accession>A0AB34KG36</accession>
<name>A0AB34KG36_9PEZI</name>
<feature type="compositionally biased region" description="Pro residues" evidence="1">
    <location>
        <begin position="139"/>
        <end position="148"/>
    </location>
</feature>
<proteinExistence type="predicted"/>
<feature type="region of interest" description="Disordered" evidence="1">
    <location>
        <begin position="114"/>
        <end position="192"/>
    </location>
</feature>
<keyword evidence="2" id="KW-0732">Signal</keyword>
<dbReference type="RefSeq" id="XP_069226817.1">
    <property type="nucleotide sequence ID" value="XM_069376058.1"/>
</dbReference>
<feature type="compositionally biased region" description="Low complexity" evidence="1">
    <location>
        <begin position="149"/>
        <end position="158"/>
    </location>
</feature>
<feature type="compositionally biased region" description="Gly residues" evidence="1">
    <location>
        <begin position="159"/>
        <end position="170"/>
    </location>
</feature>
<dbReference type="AlphaFoldDB" id="A0AB34KG36"/>
<feature type="signal peptide" evidence="2">
    <location>
        <begin position="1"/>
        <end position="21"/>
    </location>
</feature>